<organism evidence="9 10">
    <name type="scientific">Aspergillus calidoustus</name>
    <dbReference type="NCBI Taxonomy" id="454130"/>
    <lineage>
        <taxon>Eukaryota</taxon>
        <taxon>Fungi</taxon>
        <taxon>Dikarya</taxon>
        <taxon>Ascomycota</taxon>
        <taxon>Pezizomycotina</taxon>
        <taxon>Eurotiomycetes</taxon>
        <taxon>Eurotiomycetidae</taxon>
        <taxon>Eurotiales</taxon>
        <taxon>Aspergillaceae</taxon>
        <taxon>Aspergillus</taxon>
        <taxon>Aspergillus subgen. Nidulantes</taxon>
    </lineage>
</organism>
<dbReference type="GO" id="GO:0016705">
    <property type="term" value="F:oxidoreductase activity, acting on paired donors, with incorporation or reduction of molecular oxygen"/>
    <property type="evidence" value="ECO:0007669"/>
    <property type="project" value="InterPro"/>
</dbReference>
<protein>
    <recommendedName>
        <fullName evidence="11">Cytochrome P450</fullName>
    </recommendedName>
</protein>
<keyword evidence="8" id="KW-1133">Transmembrane helix</keyword>
<keyword evidence="8" id="KW-0812">Transmembrane</keyword>
<dbReference type="GO" id="GO:0005506">
    <property type="term" value="F:iron ion binding"/>
    <property type="evidence" value="ECO:0007669"/>
    <property type="project" value="InterPro"/>
</dbReference>
<dbReference type="EMBL" id="CDMC01000011">
    <property type="protein sequence ID" value="CEL08481.1"/>
    <property type="molecule type" value="Genomic_DNA"/>
</dbReference>
<evidence type="ECO:0000256" key="5">
    <source>
        <dbReference type="ARBA" id="ARBA00023002"/>
    </source>
</evidence>
<comment type="cofactor">
    <cofactor evidence="1">
        <name>heme</name>
        <dbReference type="ChEBI" id="CHEBI:30413"/>
    </cofactor>
</comment>
<feature type="transmembrane region" description="Helical" evidence="8">
    <location>
        <begin position="12"/>
        <end position="30"/>
    </location>
</feature>
<dbReference type="PANTHER" id="PTHR24287:SF1">
    <property type="entry name" value="P450, PUTATIVE (EUROFUNG)-RELATED"/>
    <property type="match status" value="1"/>
</dbReference>
<keyword evidence="3" id="KW-0349">Heme</keyword>
<evidence type="ECO:0000256" key="2">
    <source>
        <dbReference type="ARBA" id="ARBA00010617"/>
    </source>
</evidence>
<sequence>MDSKSMGDFKSTAYLIALVTFLFLAIKSGFRRFAEWRFAREHNCRKPRVASSGFLGVGRVASLVLAMKKCESLELMRSWHHQNGTTFKTSLGRSVIITIDPKNVQAILALKFKDFDLGSPRNKAMSPLLGRGIFTSDGELWEHSRALVRPNFVRNQVADIDVYEKHVSNLIDNIPLDGSTVDLQELFFRMVGPTTTRPFGMSCTC</sequence>
<evidence type="ECO:0000256" key="1">
    <source>
        <dbReference type="ARBA" id="ARBA00001971"/>
    </source>
</evidence>
<evidence type="ECO:0000256" key="3">
    <source>
        <dbReference type="ARBA" id="ARBA00022617"/>
    </source>
</evidence>
<dbReference type="InterPro" id="IPR036396">
    <property type="entry name" value="Cyt_P450_sf"/>
</dbReference>
<reference evidence="10" key="1">
    <citation type="journal article" date="2016" name="Genome Announc.">
        <title>Draft genome sequences of fungus Aspergillus calidoustus.</title>
        <authorList>
            <person name="Horn F."/>
            <person name="Linde J."/>
            <person name="Mattern D.J."/>
            <person name="Walther G."/>
            <person name="Guthke R."/>
            <person name="Scherlach K."/>
            <person name="Martin K."/>
            <person name="Brakhage A.A."/>
            <person name="Petzke L."/>
            <person name="Valiante V."/>
        </authorList>
    </citation>
    <scope>NUCLEOTIDE SEQUENCE [LARGE SCALE GENOMIC DNA]</scope>
    <source>
        <strain evidence="10">SF006504</strain>
    </source>
</reference>
<dbReference type="Proteomes" id="UP000054771">
    <property type="component" value="Unassembled WGS sequence"/>
</dbReference>
<evidence type="ECO:0000256" key="8">
    <source>
        <dbReference type="SAM" id="Phobius"/>
    </source>
</evidence>
<evidence type="ECO:0000256" key="6">
    <source>
        <dbReference type="ARBA" id="ARBA00023004"/>
    </source>
</evidence>
<comment type="similarity">
    <text evidence="2">Belongs to the cytochrome P450 family.</text>
</comment>
<evidence type="ECO:0000256" key="4">
    <source>
        <dbReference type="ARBA" id="ARBA00022723"/>
    </source>
</evidence>
<dbReference type="SUPFAM" id="SSF48264">
    <property type="entry name" value="Cytochrome P450"/>
    <property type="match status" value="1"/>
</dbReference>
<evidence type="ECO:0000313" key="10">
    <source>
        <dbReference type="Proteomes" id="UP000054771"/>
    </source>
</evidence>
<keyword evidence="10" id="KW-1185">Reference proteome</keyword>
<dbReference type="STRING" id="454130.A0A0U5G8Q7"/>
<name>A0A0U5G8Q7_ASPCI</name>
<dbReference type="OMA" id="WAYHRSI"/>
<gene>
    <name evidence="9" type="ORF">ASPCAL11631</name>
</gene>
<keyword evidence="4" id="KW-0479">Metal-binding</keyword>
<accession>A0A0U5G8Q7</accession>
<keyword evidence="7" id="KW-0503">Monooxygenase</keyword>
<keyword evidence="8" id="KW-0472">Membrane</keyword>
<dbReference type="Gene3D" id="1.10.630.10">
    <property type="entry name" value="Cytochrome P450"/>
    <property type="match status" value="1"/>
</dbReference>
<evidence type="ECO:0008006" key="11">
    <source>
        <dbReference type="Google" id="ProtNLM"/>
    </source>
</evidence>
<dbReference type="GO" id="GO:0020037">
    <property type="term" value="F:heme binding"/>
    <property type="evidence" value="ECO:0007669"/>
    <property type="project" value="InterPro"/>
</dbReference>
<dbReference type="OrthoDB" id="4469009at2759"/>
<proteinExistence type="inferred from homology"/>
<dbReference type="GO" id="GO:0004497">
    <property type="term" value="F:monooxygenase activity"/>
    <property type="evidence" value="ECO:0007669"/>
    <property type="project" value="UniProtKB-KW"/>
</dbReference>
<evidence type="ECO:0000313" key="9">
    <source>
        <dbReference type="EMBL" id="CEL08481.1"/>
    </source>
</evidence>
<dbReference type="InterPro" id="IPR047146">
    <property type="entry name" value="Cyt_P450_E_CYP52_fungi"/>
</dbReference>
<dbReference type="PANTHER" id="PTHR24287">
    <property type="entry name" value="P450, PUTATIVE (EUROFUNG)-RELATED"/>
    <property type="match status" value="1"/>
</dbReference>
<evidence type="ECO:0000256" key="7">
    <source>
        <dbReference type="ARBA" id="ARBA00023033"/>
    </source>
</evidence>
<keyword evidence="6" id="KW-0408">Iron</keyword>
<keyword evidence="5" id="KW-0560">Oxidoreductase</keyword>
<dbReference type="AlphaFoldDB" id="A0A0U5G8Q7"/>